<proteinExistence type="predicted"/>
<gene>
    <name evidence="1" type="ORF">SAMN04488238_1251</name>
</gene>
<dbReference type="AlphaFoldDB" id="A0A1H3EQZ5"/>
<keyword evidence="2" id="KW-1185">Reference proteome</keyword>
<dbReference type="RefSeq" id="WP_143033557.1">
    <property type="nucleotide sequence ID" value="NZ_FNOM01000025.1"/>
</dbReference>
<dbReference type="OrthoDB" id="7260461at2"/>
<dbReference type="STRING" id="564137.SAMN04488238_1251"/>
<protein>
    <submittedName>
        <fullName evidence="1">Uncharacterized protein</fullName>
    </submittedName>
</protein>
<evidence type="ECO:0000313" key="1">
    <source>
        <dbReference type="EMBL" id="SDX81035.1"/>
    </source>
</evidence>
<dbReference type="EMBL" id="FNOM01000025">
    <property type="protein sequence ID" value="SDX81035.1"/>
    <property type="molecule type" value="Genomic_DNA"/>
</dbReference>
<name>A0A1H3EQZ5_9RHOB</name>
<evidence type="ECO:0000313" key="2">
    <source>
        <dbReference type="Proteomes" id="UP000198539"/>
    </source>
</evidence>
<reference evidence="1 2" key="1">
    <citation type="submission" date="2016-10" db="EMBL/GenBank/DDBJ databases">
        <authorList>
            <person name="de Groot N.N."/>
        </authorList>
    </citation>
    <scope>NUCLEOTIDE SEQUENCE [LARGE SCALE GENOMIC DNA]</scope>
    <source>
        <strain evidence="1 2">CGMCC 1.8894</strain>
    </source>
</reference>
<feature type="non-terminal residue" evidence="1">
    <location>
        <position position="487"/>
    </location>
</feature>
<dbReference type="Proteomes" id="UP000198539">
    <property type="component" value="Unassembled WGS sequence"/>
</dbReference>
<sequence>MTKITADFTGLENSSDQIAAKLVSLASFWDASASLAYLEDVRDVFNAQLLTPILNGDLAITWMPLANLLNDPEAWVAATFFAESQVGLTMLPDLARADVAGETPAAFGGPVGRVSDNSLNARHLIQATGAAQPAFGRRPTSGLRNRLPNSGKGVASAGVVGAGGALPSYWSVTNMPAGSVEVLSLAEKNGRPCVRIRINGIPTGSPRIRFASGVDQIPVETSQDWVHSVWLQRVGGDQTNINAVFFNLIGDDAGGNNTGGISSTTLSDTLADDVRRSTAGTISNPAIASIRGEISLSWASGAIDITLDVSAPQLEIGVEATDVQITAADNFAVTQSGQPSVDYIRFDGVSDMLRTASVFAGGLNGQAFVLGDAGCMVSDLSIAAGGDFIFGPTTWNGAPAGAVETVSGGTGRILGAVIRAGAFSEDEIDRLIRFARACGAGPLSEINPWQPQALGAGVVDLSRLDLAYTDTAGTLLAQPGQAVAALR</sequence>
<accession>A0A1H3EQZ5</accession>
<organism evidence="1 2">
    <name type="scientific">Roseicitreum antarcticum</name>
    <dbReference type="NCBI Taxonomy" id="564137"/>
    <lineage>
        <taxon>Bacteria</taxon>
        <taxon>Pseudomonadati</taxon>
        <taxon>Pseudomonadota</taxon>
        <taxon>Alphaproteobacteria</taxon>
        <taxon>Rhodobacterales</taxon>
        <taxon>Paracoccaceae</taxon>
        <taxon>Roseicitreum</taxon>
    </lineage>
</organism>